<protein>
    <recommendedName>
        <fullName evidence="2">SidC N-terminal domain-containing protein</fullName>
    </recommendedName>
</protein>
<feature type="compositionally biased region" description="Basic and acidic residues" evidence="1">
    <location>
        <begin position="1120"/>
        <end position="1135"/>
    </location>
</feature>
<dbReference type="KEGG" id="llo:LLO_1675"/>
<dbReference type="Proteomes" id="UP000001060">
    <property type="component" value="Chromosome"/>
</dbReference>
<keyword evidence="4" id="KW-1185">Reference proteome</keyword>
<accession>D3HT10</accession>
<dbReference type="HOGENOM" id="CLU_275058_0_0_6"/>
<evidence type="ECO:0000259" key="2">
    <source>
        <dbReference type="Pfam" id="PF18219"/>
    </source>
</evidence>
<feature type="region of interest" description="Disordered" evidence="1">
    <location>
        <begin position="1120"/>
        <end position="1162"/>
    </location>
</feature>
<sequence length="1162" mass="134118">MVHLLVPIIYEGDETKNLHQPELWANFFKKDALIALEAYRDALQADISILEDHSKEHITKNDRLEQIKMYIKTVEFMAEEDYFNVLGLFLTTPSNLYSVILSPYYYPKVRLPTNNFVFFSQPITGDRNTRISTKLEREELLPPGVVAPSSQDSLLTASFLNRSWSYRENVILIFLAVLNIYCKANNISTQNFGDIIGNLDPTLSQRLMHEVLLPTLNYFGFMLDATLNDNLAGALSIGLSAGNYVEEIIFDFFNTHQDKFGLSRPLNTVDLAAVQKRFEQAYHTLFKSSECIHDNFIILDKAASGEKAKYVIHQGAICVNIAEIMSLFKFIDSYYTDFYARILTDFREHPIEIPDTNSSINDGFVIEPEKRYEECSVDEFLGLPSKVKELIHDLPLCKLLHHVVQGSQDEAEDLLSANTNQAQVLLQTKGLVTDYSGRTFRCTAYEYAYWAKDIYMCRMLETYMDKNTSALMLAHIETMETNGLAYQQQGQTFQTSHFDMAPLITALQQYNSMDKNRKTPSMLQNIRNAQLGVPAHVANEYCRLDRSFVPTPDFREATLPRRLVVAAGCYLHIRPEVIDENTYWLSRLKEKFYIESDRNIYWLSELNNLYYTNSDGKDKPIEQDNFARFAEALQSLEKDNETHRVFLSSYWIKRHITYNGGNHPDFKADKNNLSFFFDSKEVHCNEAPIIRSSSVDGPWRDPWPDVSHDLQALITLDEVRTAEIQQLRANLVNQAQEACSPSKGLPITTVNAPEKGYEECTIDAFACWPDKIKDFYRDVPLFQFLHLVAQGHQDEAEKLLTANPSQTQVLLHARGLFTDYSGRTFKCSAYEYAYWAKDIYMYRMLQSHMDKNTEALKGIRINHLKNKGLIYQQQGQTFQTSHFDMTPLLTALREYDTLVKNGQTSLALKKIRNAQLNLPAHVANEYCRHDRSFAPTPNFCEQYLPREFTVDHLGRHLHFLSKFPSSQLKAYENSYIFVQNEKGEKMYFIPYGCNKWNCYEITFVNLGILQDWLLALKKKNETKVYLDVCSLKNILGANTDTWPHIRYPQSKSFFFYDSAYQGHSLAIIVIRGSNGARLLPNWESWDYSRAISCDLEALTALDKVRTAEFQKLDDNLVNEAHENDRSDEQLIKPPKDNLSFFRPMSNDRKLTPTIKEQVPEYN</sequence>
<dbReference type="EMBL" id="FN650140">
    <property type="protein sequence ID" value="CBJ12050.1"/>
    <property type="molecule type" value="Genomic_DNA"/>
</dbReference>
<evidence type="ECO:0000313" key="3">
    <source>
        <dbReference type="EMBL" id="CBJ12050.1"/>
    </source>
</evidence>
<gene>
    <name evidence="3" type="ordered locus">LLO_1675</name>
</gene>
<dbReference type="eggNOG" id="COG0497">
    <property type="taxonomic scope" value="Bacteria"/>
</dbReference>
<proteinExistence type="predicted"/>
<reference evidence="3 4" key="1">
    <citation type="journal article" date="2010" name="PLoS Genet.">
        <title>Analysis of the Legionella longbeachae genome and transcriptome uncovers unique strategies to cause Legionnaires' disease.</title>
        <authorList>
            <person name="Cazalet C."/>
            <person name="Gomez-Valero L."/>
            <person name="Rusniok C."/>
            <person name="Lomma M."/>
            <person name="Dervins-Ravault D."/>
            <person name="Newton H."/>
            <person name="Sansom F."/>
            <person name="Jarraud S."/>
            <person name="Zidane N."/>
            <person name="Ma L."/>
            <person name="Bouchier C."/>
            <person name="Etienne J."/>
            <person name="Hartland E."/>
            <person name="Buchrieser C."/>
        </authorList>
    </citation>
    <scope>NUCLEOTIDE SEQUENCE [LARGE SCALE GENOMIC DNA]</scope>
    <source>
        <strain evidence="3 4">NSW150</strain>
    </source>
</reference>
<dbReference type="InterPro" id="IPR041264">
    <property type="entry name" value="SidC_N"/>
</dbReference>
<name>D3HT10_LEGLN</name>
<dbReference type="AlphaFoldDB" id="D3HT10"/>
<evidence type="ECO:0000256" key="1">
    <source>
        <dbReference type="SAM" id="MobiDB-lite"/>
    </source>
</evidence>
<evidence type="ECO:0000313" key="4">
    <source>
        <dbReference type="Proteomes" id="UP000001060"/>
    </source>
</evidence>
<organism evidence="3 4">
    <name type="scientific">Legionella longbeachae serogroup 1 (strain NSW150)</name>
    <dbReference type="NCBI Taxonomy" id="661367"/>
    <lineage>
        <taxon>Bacteria</taxon>
        <taxon>Pseudomonadati</taxon>
        <taxon>Pseudomonadota</taxon>
        <taxon>Gammaproteobacteria</taxon>
        <taxon>Legionellales</taxon>
        <taxon>Legionellaceae</taxon>
        <taxon>Legionella</taxon>
    </lineage>
</organism>
<feature type="domain" description="SidC N-terminal" evidence="2">
    <location>
        <begin position="219"/>
        <end position="325"/>
    </location>
</feature>
<dbReference type="Pfam" id="PF18219">
    <property type="entry name" value="SidC_N"/>
    <property type="match status" value="1"/>
</dbReference>